<sequence length="150" mass="16272">MSPNGLPSTIDDGGTWSFFVNFHEVVPIVVCVAMAGAASLAVQGGSKRELTTAGRIRLWAARRAVVAADKTAVPVKVAPRNRPRHTWPQLHTRPRSASNIMAVDWKASEANATMASVRALHGRRGRRIVPTVDKHPLNLESIDVHISLKS</sequence>
<evidence type="ECO:0000313" key="2">
    <source>
        <dbReference type="EMBL" id="KAF0721855.1"/>
    </source>
</evidence>
<keyword evidence="3" id="KW-1185">Reference proteome</keyword>
<dbReference type="Proteomes" id="UP000481153">
    <property type="component" value="Unassembled WGS sequence"/>
</dbReference>
<keyword evidence="1" id="KW-0472">Membrane</keyword>
<name>A0A6G0W4A5_9STRA</name>
<organism evidence="2 3">
    <name type="scientific">Aphanomyces euteiches</name>
    <dbReference type="NCBI Taxonomy" id="100861"/>
    <lineage>
        <taxon>Eukaryota</taxon>
        <taxon>Sar</taxon>
        <taxon>Stramenopiles</taxon>
        <taxon>Oomycota</taxon>
        <taxon>Saprolegniomycetes</taxon>
        <taxon>Saprolegniales</taxon>
        <taxon>Verrucalvaceae</taxon>
        <taxon>Aphanomyces</taxon>
    </lineage>
</organism>
<accession>A0A6G0W4A5</accession>
<dbReference type="EMBL" id="VJMJ01000361">
    <property type="protein sequence ID" value="KAF0721855.1"/>
    <property type="molecule type" value="Genomic_DNA"/>
</dbReference>
<protein>
    <submittedName>
        <fullName evidence="2">Uncharacterized protein</fullName>
    </submittedName>
</protein>
<proteinExistence type="predicted"/>
<evidence type="ECO:0000256" key="1">
    <source>
        <dbReference type="SAM" id="Phobius"/>
    </source>
</evidence>
<reference evidence="2 3" key="1">
    <citation type="submission" date="2019-07" db="EMBL/GenBank/DDBJ databases">
        <title>Genomics analysis of Aphanomyces spp. identifies a new class of oomycete effector associated with host adaptation.</title>
        <authorList>
            <person name="Gaulin E."/>
        </authorList>
    </citation>
    <scope>NUCLEOTIDE SEQUENCE [LARGE SCALE GENOMIC DNA]</scope>
    <source>
        <strain evidence="2 3">ATCC 201684</strain>
    </source>
</reference>
<keyword evidence="1" id="KW-0812">Transmembrane</keyword>
<dbReference type="AlphaFoldDB" id="A0A6G0W4A5"/>
<feature type="transmembrane region" description="Helical" evidence="1">
    <location>
        <begin position="25"/>
        <end position="42"/>
    </location>
</feature>
<keyword evidence="1" id="KW-1133">Transmembrane helix</keyword>
<comment type="caution">
    <text evidence="2">The sequence shown here is derived from an EMBL/GenBank/DDBJ whole genome shotgun (WGS) entry which is preliminary data.</text>
</comment>
<gene>
    <name evidence="2" type="ORF">Ae201684_018842</name>
</gene>
<evidence type="ECO:0000313" key="3">
    <source>
        <dbReference type="Proteomes" id="UP000481153"/>
    </source>
</evidence>